<evidence type="ECO:0000259" key="1">
    <source>
        <dbReference type="Pfam" id="PF00931"/>
    </source>
</evidence>
<dbReference type="AlphaFoldDB" id="A0A2N9G3Y2"/>
<organism evidence="2">
    <name type="scientific">Fagus sylvatica</name>
    <name type="common">Beechnut</name>
    <dbReference type="NCBI Taxonomy" id="28930"/>
    <lineage>
        <taxon>Eukaryota</taxon>
        <taxon>Viridiplantae</taxon>
        <taxon>Streptophyta</taxon>
        <taxon>Embryophyta</taxon>
        <taxon>Tracheophyta</taxon>
        <taxon>Spermatophyta</taxon>
        <taxon>Magnoliopsida</taxon>
        <taxon>eudicotyledons</taxon>
        <taxon>Gunneridae</taxon>
        <taxon>Pentapetalae</taxon>
        <taxon>rosids</taxon>
        <taxon>fabids</taxon>
        <taxon>Fagales</taxon>
        <taxon>Fagaceae</taxon>
        <taxon>Fagus</taxon>
    </lineage>
</organism>
<reference evidence="2" key="1">
    <citation type="submission" date="2018-02" db="EMBL/GenBank/DDBJ databases">
        <authorList>
            <person name="Cohen D.B."/>
            <person name="Kent A.D."/>
        </authorList>
    </citation>
    <scope>NUCLEOTIDE SEQUENCE</scope>
</reference>
<evidence type="ECO:0000313" key="2">
    <source>
        <dbReference type="EMBL" id="SPC93804.1"/>
    </source>
</evidence>
<dbReference type="SUPFAM" id="SSF52540">
    <property type="entry name" value="P-loop containing nucleoside triphosphate hydrolases"/>
    <property type="match status" value="1"/>
</dbReference>
<name>A0A2N9G3Y2_FAGSY</name>
<accession>A0A2N9G3Y2</accession>
<dbReference type="Gene3D" id="3.40.50.300">
    <property type="entry name" value="P-loop containing nucleotide triphosphate hydrolases"/>
    <property type="match status" value="1"/>
</dbReference>
<dbReference type="PANTHER" id="PTHR19338">
    <property type="entry name" value="TRANSLOCASE OF INNER MITOCHONDRIAL MEMBRANE 13 HOMOLOG"/>
    <property type="match status" value="1"/>
</dbReference>
<protein>
    <recommendedName>
        <fullName evidence="1">NB-ARC domain-containing protein</fullName>
    </recommendedName>
</protein>
<dbReference type="Pfam" id="PF00931">
    <property type="entry name" value="NB-ARC"/>
    <property type="match status" value="1"/>
</dbReference>
<proteinExistence type="predicted"/>
<sequence>MLSFPLEDFSIYHQTETKTCDCLVRFKISTKISRHSKREVKVFGFKSLEQGGPSYDTRRDPWHDPRMASLYIEEADVVGIESPKAELIKRLVEGPSNRMVISVVGIGGLGKTTLVKKVYDNEQVAPHFDCCAWITVVSIIQDGGDIEEHDKRFLQGKEGVSSQGKLTQWKRDS</sequence>
<dbReference type="InterPro" id="IPR027417">
    <property type="entry name" value="P-loop_NTPase"/>
</dbReference>
<dbReference type="GO" id="GO:0043531">
    <property type="term" value="F:ADP binding"/>
    <property type="evidence" value="ECO:0007669"/>
    <property type="project" value="InterPro"/>
</dbReference>
<feature type="domain" description="NB-ARC" evidence="1">
    <location>
        <begin position="81"/>
        <end position="137"/>
    </location>
</feature>
<dbReference type="InterPro" id="IPR002182">
    <property type="entry name" value="NB-ARC"/>
</dbReference>
<dbReference type="EMBL" id="OIVN01001425">
    <property type="protein sequence ID" value="SPC93804.1"/>
    <property type="molecule type" value="Genomic_DNA"/>
</dbReference>
<dbReference type="PANTHER" id="PTHR19338:SF0">
    <property type="entry name" value="MITOCHONDRIAL IMPORT INNER MEMBRANE TRANSLOCASE SUBUNIT TIM13"/>
    <property type="match status" value="1"/>
</dbReference>
<gene>
    <name evidence="2" type="ORF">FSB_LOCUS21686</name>
</gene>